<reference evidence="1 2" key="1">
    <citation type="submission" date="2016-10" db="EMBL/GenBank/DDBJ databases">
        <authorList>
            <person name="de Groot N.N."/>
        </authorList>
    </citation>
    <scope>NUCLEOTIDE SEQUENCE [LARGE SCALE GENOMIC DNA]</scope>
    <source>
        <strain evidence="1 2">DSM 26130</strain>
    </source>
</reference>
<dbReference type="Proteomes" id="UP000198598">
    <property type="component" value="Unassembled WGS sequence"/>
</dbReference>
<protein>
    <submittedName>
        <fullName evidence="1">Uncharacterized protein</fullName>
    </submittedName>
</protein>
<evidence type="ECO:0000313" key="1">
    <source>
        <dbReference type="EMBL" id="SFD46214.1"/>
    </source>
</evidence>
<organism evidence="1 2">
    <name type="scientific">Spirosoma endophyticum</name>
    <dbReference type="NCBI Taxonomy" id="662367"/>
    <lineage>
        <taxon>Bacteria</taxon>
        <taxon>Pseudomonadati</taxon>
        <taxon>Bacteroidota</taxon>
        <taxon>Cytophagia</taxon>
        <taxon>Cytophagales</taxon>
        <taxon>Cytophagaceae</taxon>
        <taxon>Spirosoma</taxon>
    </lineage>
</organism>
<dbReference type="STRING" id="662367.SAMN05216167_105121"/>
<name>A0A1I1SIB8_9BACT</name>
<gene>
    <name evidence="1" type="ORF">SAMN05216167_105121</name>
</gene>
<sequence length="226" mass="25533">MFKSILRLLTNWISILVAYKGKINSNVSDKMEHTLDVHQVYNPMVAPFNTSTEVLNGAEINKDNYTESGILIPNIVADSERIVRTVYAPIHLKKKVNELRYQAFSSPVDMDEISVTRLEYSNADFCKQSGKENEKPDKRRTYFGLAVLLASEVREVSRSLDMQGDVIYSPIDSNIAHADIKLGFTPIKDQQLTGEQILLMETLADQARLFPDNDMDSNAWTSGELN</sequence>
<dbReference type="AlphaFoldDB" id="A0A1I1SIB8"/>
<accession>A0A1I1SIB8</accession>
<dbReference type="EMBL" id="FOLQ01000005">
    <property type="protein sequence ID" value="SFD46214.1"/>
    <property type="molecule type" value="Genomic_DNA"/>
</dbReference>
<proteinExistence type="predicted"/>
<evidence type="ECO:0000313" key="2">
    <source>
        <dbReference type="Proteomes" id="UP000198598"/>
    </source>
</evidence>
<keyword evidence="2" id="KW-1185">Reference proteome</keyword>